<dbReference type="Gene3D" id="3.40.980.10">
    <property type="entry name" value="MoaB/Mog-like domain"/>
    <property type="match status" value="1"/>
</dbReference>
<dbReference type="CDD" id="cd00887">
    <property type="entry name" value="MoeA"/>
    <property type="match status" value="1"/>
</dbReference>
<dbReference type="InterPro" id="IPR005111">
    <property type="entry name" value="MoeA_C_domain_IV"/>
</dbReference>
<evidence type="ECO:0000256" key="8">
    <source>
        <dbReference type="ARBA" id="ARBA00023150"/>
    </source>
</evidence>
<protein>
    <recommendedName>
        <fullName evidence="3">molybdopterin molybdotransferase</fullName>
        <ecNumber evidence="3">2.10.1.1</ecNumber>
    </recommendedName>
</protein>
<keyword evidence="6" id="KW-0479">Metal-binding</keyword>
<keyword evidence="4" id="KW-0500">Molybdenum</keyword>
<dbReference type="GO" id="GO:0006777">
    <property type="term" value="P:Mo-molybdopterin cofactor biosynthetic process"/>
    <property type="evidence" value="ECO:0007669"/>
    <property type="project" value="UniProtKB-KW"/>
</dbReference>
<comment type="caution">
    <text evidence="11">The sequence shown here is derived from an EMBL/GenBank/DDBJ whole genome shotgun (WGS) entry which is preliminary data.</text>
</comment>
<evidence type="ECO:0000256" key="5">
    <source>
        <dbReference type="ARBA" id="ARBA00022679"/>
    </source>
</evidence>
<dbReference type="Pfam" id="PF00994">
    <property type="entry name" value="MoCF_biosynth"/>
    <property type="match status" value="1"/>
</dbReference>
<evidence type="ECO:0000256" key="1">
    <source>
        <dbReference type="ARBA" id="ARBA00001946"/>
    </source>
</evidence>
<dbReference type="SUPFAM" id="SSF63867">
    <property type="entry name" value="MoeA C-terminal domain-like"/>
    <property type="match status" value="1"/>
</dbReference>
<dbReference type="AlphaFoldDB" id="A0A1J5QY00"/>
<dbReference type="InterPro" id="IPR005110">
    <property type="entry name" value="MoeA_linker/N"/>
</dbReference>
<evidence type="ECO:0000256" key="9">
    <source>
        <dbReference type="ARBA" id="ARBA00047317"/>
    </source>
</evidence>
<dbReference type="EC" id="2.10.1.1" evidence="3"/>
<reference evidence="11" key="1">
    <citation type="submission" date="2016-10" db="EMBL/GenBank/DDBJ databases">
        <title>Sequence of Gallionella enrichment culture.</title>
        <authorList>
            <person name="Poehlein A."/>
            <person name="Muehling M."/>
            <person name="Daniel R."/>
        </authorList>
    </citation>
    <scope>NUCLEOTIDE SEQUENCE</scope>
</reference>
<dbReference type="Pfam" id="PF03454">
    <property type="entry name" value="MoeA_C"/>
    <property type="match status" value="1"/>
</dbReference>
<evidence type="ECO:0000256" key="7">
    <source>
        <dbReference type="ARBA" id="ARBA00022842"/>
    </source>
</evidence>
<dbReference type="Gene3D" id="2.170.190.11">
    <property type="entry name" value="Molybdopterin biosynthesis moea protein, domain 3"/>
    <property type="match status" value="1"/>
</dbReference>
<dbReference type="Gene3D" id="2.40.340.10">
    <property type="entry name" value="MoeA, C-terminal, domain IV"/>
    <property type="match status" value="1"/>
</dbReference>
<dbReference type="InterPro" id="IPR001453">
    <property type="entry name" value="MoaB/Mog_dom"/>
</dbReference>
<comment type="pathway">
    <text evidence="2">Cofactor biosynthesis; molybdopterin biosynthesis.</text>
</comment>
<dbReference type="EMBL" id="MLJW01000596">
    <property type="protein sequence ID" value="OIQ84719.1"/>
    <property type="molecule type" value="Genomic_DNA"/>
</dbReference>
<dbReference type="InterPro" id="IPR036135">
    <property type="entry name" value="MoeA_linker/N_sf"/>
</dbReference>
<dbReference type="NCBIfam" id="NF045515">
    <property type="entry name" value="Glp_gephyrin"/>
    <property type="match status" value="1"/>
</dbReference>
<dbReference type="SUPFAM" id="SSF53218">
    <property type="entry name" value="Molybdenum cofactor biosynthesis proteins"/>
    <property type="match status" value="1"/>
</dbReference>
<dbReference type="GO" id="GO:0046872">
    <property type="term" value="F:metal ion binding"/>
    <property type="evidence" value="ECO:0007669"/>
    <property type="project" value="UniProtKB-KW"/>
</dbReference>
<feature type="domain" description="MoaB/Mog" evidence="10">
    <location>
        <begin position="179"/>
        <end position="317"/>
    </location>
</feature>
<proteinExistence type="predicted"/>
<sequence length="420" mass="43309">MRTTEEHLAAALALVEPLPEVEVALDDALGCVLTRPLLAAEPLPRWDNSSMDGYAVRAEDTAGASIGTPCVLTVLADLPAGTADDPVVAPGTAARIMTGAPVPRGADAVVPVESTDGGGAVVEVHAVAARGDFVRRVGEDARAGDVVLAEGTQLNAQQIGAAAAIGAGRVHVRPRPRVAVVSTGSELVEPGLPLRRGQIPDSNSHLLTAAVREAGGVPVQLSAVPDDPATFRGVLAGLRGQVDAVVTSGGVSMGAFDVVKEALSGEPGMEFVTVAMQPGKPQGLGALDDGTPVFCLPGNPVSVFVSFEVFVRPAILRMRGFRSVRRPRLTAVVVDGWRSPPGRAQYMPVLLERADDARADDGWFVPAWFGDGWTVRQVTRGGSGSHLVASLGGAQALAVVPAHVVEVVPGDTVPVMLVNR</sequence>
<gene>
    <name evidence="11" type="primary">moeA_15</name>
    <name evidence="11" type="ORF">GALL_334520</name>
</gene>
<dbReference type="Gene3D" id="3.90.105.10">
    <property type="entry name" value="Molybdopterin biosynthesis moea protein, domain 2"/>
    <property type="match status" value="1"/>
</dbReference>
<dbReference type="FunFam" id="3.40.980.10:FF:000004">
    <property type="entry name" value="Molybdopterin molybdenumtransferase"/>
    <property type="match status" value="1"/>
</dbReference>
<evidence type="ECO:0000256" key="6">
    <source>
        <dbReference type="ARBA" id="ARBA00022723"/>
    </source>
</evidence>
<organism evidence="11">
    <name type="scientific">mine drainage metagenome</name>
    <dbReference type="NCBI Taxonomy" id="410659"/>
    <lineage>
        <taxon>unclassified sequences</taxon>
        <taxon>metagenomes</taxon>
        <taxon>ecological metagenomes</taxon>
    </lineage>
</organism>
<evidence type="ECO:0000256" key="3">
    <source>
        <dbReference type="ARBA" id="ARBA00013269"/>
    </source>
</evidence>
<dbReference type="PANTHER" id="PTHR10192:SF5">
    <property type="entry name" value="GEPHYRIN"/>
    <property type="match status" value="1"/>
</dbReference>
<dbReference type="GO" id="GO:0061599">
    <property type="term" value="F:molybdopterin molybdotransferase activity"/>
    <property type="evidence" value="ECO:0007669"/>
    <property type="project" value="UniProtKB-EC"/>
</dbReference>
<comment type="catalytic activity">
    <reaction evidence="9">
        <text>adenylyl-molybdopterin + molybdate = Mo-molybdopterin + AMP + H(+)</text>
        <dbReference type="Rhea" id="RHEA:35047"/>
        <dbReference type="ChEBI" id="CHEBI:15378"/>
        <dbReference type="ChEBI" id="CHEBI:36264"/>
        <dbReference type="ChEBI" id="CHEBI:62727"/>
        <dbReference type="ChEBI" id="CHEBI:71302"/>
        <dbReference type="ChEBI" id="CHEBI:456215"/>
        <dbReference type="EC" id="2.10.1.1"/>
    </reaction>
</comment>
<dbReference type="Pfam" id="PF03453">
    <property type="entry name" value="MoeA_N"/>
    <property type="match status" value="1"/>
</dbReference>
<dbReference type="InterPro" id="IPR036688">
    <property type="entry name" value="MoeA_C_domain_IV_sf"/>
</dbReference>
<evidence type="ECO:0000256" key="4">
    <source>
        <dbReference type="ARBA" id="ARBA00022505"/>
    </source>
</evidence>
<keyword evidence="5 11" id="KW-0808">Transferase</keyword>
<name>A0A1J5QY00_9ZZZZ</name>
<dbReference type="GO" id="GO:0005829">
    <property type="term" value="C:cytosol"/>
    <property type="evidence" value="ECO:0007669"/>
    <property type="project" value="TreeGrafter"/>
</dbReference>
<keyword evidence="8" id="KW-0501">Molybdenum cofactor biosynthesis</keyword>
<dbReference type="InterPro" id="IPR036425">
    <property type="entry name" value="MoaB/Mog-like_dom_sf"/>
</dbReference>
<keyword evidence="7" id="KW-0460">Magnesium</keyword>
<dbReference type="PANTHER" id="PTHR10192">
    <property type="entry name" value="MOLYBDOPTERIN BIOSYNTHESIS PROTEIN"/>
    <property type="match status" value="1"/>
</dbReference>
<dbReference type="InterPro" id="IPR038987">
    <property type="entry name" value="MoeA-like"/>
</dbReference>
<dbReference type="NCBIfam" id="TIGR00177">
    <property type="entry name" value="molyb_syn"/>
    <property type="match status" value="1"/>
</dbReference>
<comment type="cofactor">
    <cofactor evidence="1">
        <name>Mg(2+)</name>
        <dbReference type="ChEBI" id="CHEBI:18420"/>
    </cofactor>
</comment>
<evidence type="ECO:0000256" key="2">
    <source>
        <dbReference type="ARBA" id="ARBA00005046"/>
    </source>
</evidence>
<evidence type="ECO:0000313" key="11">
    <source>
        <dbReference type="EMBL" id="OIQ84719.1"/>
    </source>
</evidence>
<dbReference type="UniPathway" id="UPA00344"/>
<accession>A0A1J5QY00</accession>
<dbReference type="SUPFAM" id="SSF63882">
    <property type="entry name" value="MoeA N-terminal region -like"/>
    <property type="match status" value="1"/>
</dbReference>
<evidence type="ECO:0000259" key="10">
    <source>
        <dbReference type="SMART" id="SM00852"/>
    </source>
</evidence>
<dbReference type="SMART" id="SM00852">
    <property type="entry name" value="MoCF_biosynth"/>
    <property type="match status" value="1"/>
</dbReference>